<dbReference type="RefSeq" id="WP_377385883.1">
    <property type="nucleotide sequence ID" value="NZ_JBHUIX010000002.1"/>
</dbReference>
<feature type="signal peptide" evidence="1">
    <location>
        <begin position="1"/>
        <end position="26"/>
    </location>
</feature>
<dbReference type="SUPFAM" id="SSF54001">
    <property type="entry name" value="Cysteine proteinases"/>
    <property type="match status" value="1"/>
</dbReference>
<sequence>MTTLSTLGARALKLVLAISLAASLSACVGRDAEGQMRFASPQDDTTQIDPDRKAFAVSVAHELRARGQRVWCVPFARNASGVDLRGNARTWWSQADGRYERSHAPKVGAVMAFSATRKLPLGHVAVVSEVISEREIRIDHANWRRNQLSFGMTVIDVSKKNDWSLVRVMSEPGNLGRPYPVSGFIYAESRRG</sequence>
<reference evidence="4" key="1">
    <citation type="journal article" date="2019" name="Int. J. Syst. Evol. Microbiol.">
        <title>The Global Catalogue of Microorganisms (GCM) 10K type strain sequencing project: providing services to taxonomists for standard genome sequencing and annotation.</title>
        <authorList>
            <consortium name="The Broad Institute Genomics Platform"/>
            <consortium name="The Broad Institute Genome Sequencing Center for Infectious Disease"/>
            <person name="Wu L."/>
            <person name="Ma J."/>
        </authorList>
    </citation>
    <scope>NUCLEOTIDE SEQUENCE [LARGE SCALE GENOMIC DNA]</scope>
    <source>
        <strain evidence="4">CCUG 55131</strain>
    </source>
</reference>
<dbReference type="InterPro" id="IPR038765">
    <property type="entry name" value="Papain-like_cys_pep_sf"/>
</dbReference>
<gene>
    <name evidence="3" type="ORF">ACFSM0_01085</name>
</gene>
<evidence type="ECO:0000313" key="3">
    <source>
        <dbReference type="EMBL" id="MFD2172673.1"/>
    </source>
</evidence>
<evidence type="ECO:0000259" key="2">
    <source>
        <dbReference type="PROSITE" id="PS50911"/>
    </source>
</evidence>
<dbReference type="InterPro" id="IPR007921">
    <property type="entry name" value="CHAP_dom"/>
</dbReference>
<feature type="domain" description="Peptidase C51" evidence="2">
    <location>
        <begin position="47"/>
        <end position="167"/>
    </location>
</feature>
<keyword evidence="4" id="KW-1185">Reference proteome</keyword>
<dbReference type="PROSITE" id="PS50911">
    <property type="entry name" value="CHAP"/>
    <property type="match status" value="1"/>
</dbReference>
<dbReference type="Gene3D" id="3.90.1720.10">
    <property type="entry name" value="endopeptidase domain like (from Nostoc punctiforme)"/>
    <property type="match status" value="1"/>
</dbReference>
<keyword evidence="1" id="KW-0732">Signal</keyword>
<dbReference type="Pfam" id="PF05257">
    <property type="entry name" value="CHAP"/>
    <property type="match status" value="1"/>
</dbReference>
<evidence type="ECO:0000313" key="4">
    <source>
        <dbReference type="Proteomes" id="UP001597413"/>
    </source>
</evidence>
<evidence type="ECO:0000256" key="1">
    <source>
        <dbReference type="SAM" id="SignalP"/>
    </source>
</evidence>
<protein>
    <submittedName>
        <fullName evidence="3">CHAP domain-containing protein</fullName>
    </submittedName>
</protein>
<name>A0ABW5A326_9RHOB</name>
<feature type="chain" id="PRO_5045654998" evidence="1">
    <location>
        <begin position="27"/>
        <end position="192"/>
    </location>
</feature>
<proteinExistence type="predicted"/>
<organism evidence="3 4">
    <name type="scientific">Rhodobacter lacus</name>
    <dbReference type="NCBI Taxonomy" id="1641972"/>
    <lineage>
        <taxon>Bacteria</taxon>
        <taxon>Pseudomonadati</taxon>
        <taxon>Pseudomonadota</taxon>
        <taxon>Alphaproteobacteria</taxon>
        <taxon>Rhodobacterales</taxon>
        <taxon>Rhodobacter group</taxon>
        <taxon>Rhodobacter</taxon>
    </lineage>
</organism>
<dbReference type="EMBL" id="JBHUIX010000002">
    <property type="protein sequence ID" value="MFD2172673.1"/>
    <property type="molecule type" value="Genomic_DNA"/>
</dbReference>
<comment type="caution">
    <text evidence="3">The sequence shown here is derived from an EMBL/GenBank/DDBJ whole genome shotgun (WGS) entry which is preliminary data.</text>
</comment>
<accession>A0ABW5A326</accession>
<dbReference type="Proteomes" id="UP001597413">
    <property type="component" value="Unassembled WGS sequence"/>
</dbReference>